<gene>
    <name evidence="1" type="ORF">ACH49Z_30775</name>
</gene>
<evidence type="ECO:0000313" key="2">
    <source>
        <dbReference type="Proteomes" id="UP001611494"/>
    </source>
</evidence>
<dbReference type="InterPro" id="IPR036689">
    <property type="entry name" value="ESAT-6-like_sf"/>
</dbReference>
<dbReference type="EMBL" id="JBIRYL010000023">
    <property type="protein sequence ID" value="MFI2234240.1"/>
    <property type="molecule type" value="Genomic_DNA"/>
</dbReference>
<keyword evidence="2" id="KW-1185">Reference proteome</keyword>
<comment type="caution">
    <text evidence="1">The sequence shown here is derived from an EMBL/GenBank/DDBJ whole genome shotgun (WGS) entry which is preliminary data.</text>
</comment>
<name>A0ABW7W623_9NOCA</name>
<reference evidence="1 2" key="1">
    <citation type="submission" date="2024-10" db="EMBL/GenBank/DDBJ databases">
        <title>The Natural Products Discovery Center: Release of the First 8490 Sequenced Strains for Exploring Actinobacteria Biosynthetic Diversity.</title>
        <authorList>
            <person name="Kalkreuter E."/>
            <person name="Kautsar S.A."/>
            <person name="Yang D."/>
            <person name="Bader C.D."/>
            <person name="Teijaro C.N."/>
            <person name="Fluegel L."/>
            <person name="Davis C.M."/>
            <person name="Simpson J.R."/>
            <person name="Lauterbach L."/>
            <person name="Steele A.D."/>
            <person name="Gui C."/>
            <person name="Meng S."/>
            <person name="Li G."/>
            <person name="Viehrig K."/>
            <person name="Ye F."/>
            <person name="Su P."/>
            <person name="Kiefer A.F."/>
            <person name="Nichols A."/>
            <person name="Cepeda A.J."/>
            <person name="Yan W."/>
            <person name="Fan B."/>
            <person name="Jiang Y."/>
            <person name="Adhikari A."/>
            <person name="Zheng C.-J."/>
            <person name="Schuster L."/>
            <person name="Cowan T.M."/>
            <person name="Smanski M.J."/>
            <person name="Chevrette M.G."/>
            <person name="De Carvalho L.P.S."/>
            <person name="Shen B."/>
        </authorList>
    </citation>
    <scope>NUCLEOTIDE SEQUENCE [LARGE SCALE GENOMIC DNA]</scope>
    <source>
        <strain evidence="1 2">NPDC019377</strain>
    </source>
</reference>
<dbReference type="Gene3D" id="1.10.287.1060">
    <property type="entry name" value="ESAT-6-like"/>
    <property type="match status" value="1"/>
</dbReference>
<dbReference type="SUPFAM" id="SSF140453">
    <property type="entry name" value="EsxAB dimer-like"/>
    <property type="match status" value="1"/>
</dbReference>
<dbReference type="Proteomes" id="UP001611494">
    <property type="component" value="Unassembled WGS sequence"/>
</dbReference>
<proteinExistence type="predicted"/>
<sequence length="97" mass="10465">MPIYTDRGEIETALTQSKTVVSALQDSLSELSRMRDELMDSFRGSGATIYKEVADQLGARLDKFSGSITDLDKSTNQAATLIGDADTAVAGMFQNLL</sequence>
<protein>
    <submittedName>
        <fullName evidence="1">WXG100 family type VII secretion target</fullName>
    </submittedName>
</protein>
<accession>A0ABW7W623</accession>
<evidence type="ECO:0000313" key="1">
    <source>
        <dbReference type="EMBL" id="MFI2234240.1"/>
    </source>
</evidence>
<dbReference type="RefSeq" id="WP_397066907.1">
    <property type="nucleotide sequence ID" value="NZ_JBIRYL010000023.1"/>
</dbReference>
<organism evidence="1 2">
    <name type="scientific">Nocardia testacea</name>
    <dbReference type="NCBI Taxonomy" id="248551"/>
    <lineage>
        <taxon>Bacteria</taxon>
        <taxon>Bacillati</taxon>
        <taxon>Actinomycetota</taxon>
        <taxon>Actinomycetes</taxon>
        <taxon>Mycobacteriales</taxon>
        <taxon>Nocardiaceae</taxon>
        <taxon>Nocardia</taxon>
    </lineage>
</organism>